<evidence type="ECO:0000256" key="2">
    <source>
        <dbReference type="SAM" id="SignalP"/>
    </source>
</evidence>
<sequence length="158" mass="16691">MKKLLIVAVLLAGSLTVQAQKDTKFGVKAGVDLASIKVKVAGSTATASETGFFLGGFATIGVSEKFAVQPEVLYVAISDSNFFSVPVLAKYTFAEKFSALVGPSFNYFSDATEDKLKVNIDLGATYDVTEEIDVNAKYSLGFGDVAVNGIFIGAGYKF</sequence>
<dbReference type="Proteomes" id="UP001589576">
    <property type="component" value="Unassembled WGS sequence"/>
</dbReference>
<dbReference type="RefSeq" id="WP_379691245.1">
    <property type="nucleotide sequence ID" value="NZ_JBHMFB010000001.1"/>
</dbReference>
<evidence type="ECO:0000256" key="1">
    <source>
        <dbReference type="ARBA" id="ARBA00022729"/>
    </source>
</evidence>
<feature type="signal peptide" evidence="2">
    <location>
        <begin position="1"/>
        <end position="19"/>
    </location>
</feature>
<keyword evidence="1 2" id="KW-0732">Signal</keyword>
<dbReference type="SUPFAM" id="SSF56925">
    <property type="entry name" value="OMPA-like"/>
    <property type="match status" value="1"/>
</dbReference>
<evidence type="ECO:0000313" key="5">
    <source>
        <dbReference type="Proteomes" id="UP001589576"/>
    </source>
</evidence>
<dbReference type="EMBL" id="JBHMFB010000001">
    <property type="protein sequence ID" value="MFB9088100.1"/>
    <property type="molecule type" value="Genomic_DNA"/>
</dbReference>
<organism evidence="4 5">
    <name type="scientific">Flavobacterium paronense</name>
    <dbReference type="NCBI Taxonomy" id="1392775"/>
    <lineage>
        <taxon>Bacteria</taxon>
        <taxon>Pseudomonadati</taxon>
        <taxon>Bacteroidota</taxon>
        <taxon>Flavobacteriia</taxon>
        <taxon>Flavobacteriales</taxon>
        <taxon>Flavobacteriaceae</taxon>
        <taxon>Flavobacterium</taxon>
    </lineage>
</organism>
<keyword evidence="5" id="KW-1185">Reference proteome</keyword>
<dbReference type="InterPro" id="IPR027385">
    <property type="entry name" value="Beta-barrel_OMP"/>
</dbReference>
<evidence type="ECO:0000313" key="4">
    <source>
        <dbReference type="EMBL" id="MFB9088100.1"/>
    </source>
</evidence>
<comment type="caution">
    <text evidence="4">The sequence shown here is derived from an EMBL/GenBank/DDBJ whole genome shotgun (WGS) entry which is preliminary data.</text>
</comment>
<gene>
    <name evidence="4" type="ORF">ACFFUU_00640</name>
</gene>
<accession>A0ABV5GAF1</accession>
<feature type="chain" id="PRO_5045965448" evidence="2">
    <location>
        <begin position="20"/>
        <end position="158"/>
    </location>
</feature>
<feature type="domain" description="Outer membrane protein beta-barrel" evidence="3">
    <location>
        <begin position="8"/>
        <end position="158"/>
    </location>
</feature>
<dbReference type="Pfam" id="PF13505">
    <property type="entry name" value="OMP_b-brl"/>
    <property type="match status" value="1"/>
</dbReference>
<name>A0ABV5GAF1_9FLAO</name>
<reference evidence="4 5" key="1">
    <citation type="submission" date="2024-09" db="EMBL/GenBank/DDBJ databases">
        <authorList>
            <person name="Sun Q."/>
            <person name="Mori K."/>
        </authorList>
    </citation>
    <scope>NUCLEOTIDE SEQUENCE [LARGE SCALE GENOMIC DNA]</scope>
    <source>
        <strain evidence="4 5">CECT 8460</strain>
    </source>
</reference>
<protein>
    <submittedName>
        <fullName evidence="4">Outer membrane beta-barrel protein</fullName>
    </submittedName>
</protein>
<proteinExistence type="predicted"/>
<evidence type="ECO:0000259" key="3">
    <source>
        <dbReference type="Pfam" id="PF13505"/>
    </source>
</evidence>
<dbReference type="InterPro" id="IPR011250">
    <property type="entry name" value="OMP/PagP_B-barrel"/>
</dbReference>